<feature type="transmembrane region" description="Helical" evidence="1">
    <location>
        <begin position="114"/>
        <end position="136"/>
    </location>
</feature>
<organism evidence="3 4">
    <name type="scientific">Rhodoferax saidenbachensis</name>
    <dbReference type="NCBI Taxonomy" id="1484693"/>
    <lineage>
        <taxon>Bacteria</taxon>
        <taxon>Pseudomonadati</taxon>
        <taxon>Pseudomonadota</taxon>
        <taxon>Betaproteobacteria</taxon>
        <taxon>Burkholderiales</taxon>
        <taxon>Comamonadaceae</taxon>
        <taxon>Rhodoferax</taxon>
    </lineage>
</organism>
<feature type="transmembrane region" description="Helical" evidence="1">
    <location>
        <begin position="224"/>
        <end position="241"/>
    </location>
</feature>
<dbReference type="SUPFAM" id="SSF48317">
    <property type="entry name" value="Acid phosphatase/Vanadium-dependent haloperoxidase"/>
    <property type="match status" value="1"/>
</dbReference>
<dbReference type="SMART" id="SM00014">
    <property type="entry name" value="acidPPc"/>
    <property type="match status" value="1"/>
</dbReference>
<feature type="transmembrane region" description="Helical" evidence="1">
    <location>
        <begin position="171"/>
        <end position="189"/>
    </location>
</feature>
<feature type="transmembrane region" description="Helical" evidence="1">
    <location>
        <begin position="50"/>
        <end position="67"/>
    </location>
</feature>
<gene>
    <name evidence="3" type="ORF">RS694_09045</name>
</gene>
<dbReference type="InterPro" id="IPR000326">
    <property type="entry name" value="PAP2/HPO"/>
</dbReference>
<keyword evidence="1" id="KW-0472">Membrane</keyword>
<dbReference type="Pfam" id="PF01569">
    <property type="entry name" value="PAP2"/>
    <property type="match status" value="1"/>
</dbReference>
<evidence type="ECO:0000313" key="3">
    <source>
        <dbReference type="EMBL" id="APW42663.1"/>
    </source>
</evidence>
<dbReference type="Proteomes" id="UP000186110">
    <property type="component" value="Chromosome"/>
</dbReference>
<keyword evidence="4" id="KW-1185">Reference proteome</keyword>
<name>A0A1P8K9K1_9BURK</name>
<feature type="transmembrane region" description="Helical" evidence="1">
    <location>
        <begin position="142"/>
        <end position="159"/>
    </location>
</feature>
<feature type="transmembrane region" description="Helical" evidence="1">
    <location>
        <begin position="87"/>
        <end position="107"/>
    </location>
</feature>
<evidence type="ECO:0000259" key="2">
    <source>
        <dbReference type="SMART" id="SM00014"/>
    </source>
</evidence>
<feature type="domain" description="Phosphatidic acid phosphatase type 2/haloperoxidase" evidence="2">
    <location>
        <begin position="48"/>
        <end position="157"/>
    </location>
</feature>
<dbReference type="EMBL" id="CP019239">
    <property type="protein sequence ID" value="APW42663.1"/>
    <property type="molecule type" value="Genomic_DNA"/>
</dbReference>
<dbReference type="Gene3D" id="1.20.144.10">
    <property type="entry name" value="Phosphatidic acid phosphatase type 2/haloperoxidase"/>
    <property type="match status" value="1"/>
</dbReference>
<reference evidence="3 4" key="1">
    <citation type="submission" date="2017-01" db="EMBL/GenBank/DDBJ databases">
        <authorList>
            <person name="Mah S.A."/>
            <person name="Swanson W.J."/>
            <person name="Moy G.W."/>
            <person name="Vacquier V.D."/>
        </authorList>
    </citation>
    <scope>NUCLEOTIDE SEQUENCE [LARGE SCALE GENOMIC DNA]</scope>
    <source>
        <strain evidence="3 4">DSM 22694</strain>
    </source>
</reference>
<dbReference type="KEGG" id="rsb:RS694_09045"/>
<evidence type="ECO:0000313" key="4">
    <source>
        <dbReference type="Proteomes" id="UP000186110"/>
    </source>
</evidence>
<accession>A0A1P8K9K1</accession>
<feature type="transmembrane region" description="Helical" evidence="1">
    <location>
        <begin position="20"/>
        <end position="43"/>
    </location>
</feature>
<keyword evidence="1" id="KW-0812">Transmembrane</keyword>
<sequence>MDFLHNLDWVLPLRTPFSVQFAMGLSWLGYATFIMFFMSIGYWAWNKAMFYRLLILVAANALLNAYAKDVFQDPRPPLDIRLDDLVGASYGLPSGHAQLAVVMWMWLAWEVRRAWVWVGCSAIAIGVMFSRLLLGVHDIEDVLIGALLGGATLVVFEYVRHRQWRWQTDWRWSVGLTVAICALSLLTWPGTPPDYIPMLGGWLAAAIWSLQWEERHIGFRAPTAMGRRVAVGVLGALIFVGEQRLLKVAGTHWAWDPMVWSLVKGLISGTVVSLLIPWLMVRIRLAPARPH</sequence>
<dbReference type="RefSeq" id="WP_076069532.1">
    <property type="nucleotide sequence ID" value="NZ_CP019239.1"/>
</dbReference>
<protein>
    <recommendedName>
        <fullName evidence="2">Phosphatidic acid phosphatase type 2/haloperoxidase domain-containing protein</fullName>
    </recommendedName>
</protein>
<proteinExistence type="predicted"/>
<feature type="transmembrane region" description="Helical" evidence="1">
    <location>
        <begin position="195"/>
        <end position="212"/>
    </location>
</feature>
<dbReference type="InterPro" id="IPR036938">
    <property type="entry name" value="PAP2/HPO_sf"/>
</dbReference>
<dbReference type="eggNOG" id="COG0671">
    <property type="taxonomic scope" value="Bacteria"/>
</dbReference>
<dbReference type="PANTHER" id="PTHR14969:SF13">
    <property type="entry name" value="AT30094P"/>
    <property type="match status" value="1"/>
</dbReference>
<dbReference type="STRING" id="1484693.RS694_09045"/>
<feature type="transmembrane region" description="Helical" evidence="1">
    <location>
        <begin position="261"/>
        <end position="281"/>
    </location>
</feature>
<dbReference type="AlphaFoldDB" id="A0A1P8K9K1"/>
<evidence type="ECO:0000256" key="1">
    <source>
        <dbReference type="SAM" id="Phobius"/>
    </source>
</evidence>
<dbReference type="PANTHER" id="PTHR14969">
    <property type="entry name" value="SPHINGOSINE-1-PHOSPHATE PHOSPHOHYDROLASE"/>
    <property type="match status" value="1"/>
</dbReference>
<keyword evidence="1" id="KW-1133">Transmembrane helix</keyword>